<feature type="domain" description="Dienelactone hydrolase" evidence="3">
    <location>
        <begin position="106"/>
        <end position="320"/>
    </location>
</feature>
<keyword evidence="2" id="KW-0732">Signal</keyword>
<dbReference type="GO" id="GO:0016787">
    <property type="term" value="F:hydrolase activity"/>
    <property type="evidence" value="ECO:0007669"/>
    <property type="project" value="InterPro"/>
</dbReference>
<evidence type="ECO:0000256" key="2">
    <source>
        <dbReference type="SAM" id="SignalP"/>
    </source>
</evidence>
<name>A0A0G4I3Z6_9ALVE</name>
<sequence>MNLLSLFALCDLLLGVFGFLSRPPLSRPLGVSPSAAEVLNFSLEQVARHQTRLAQTEKEGGGSGIRDGADSKRQSVCCPSTRVPALEDPSKYEKKGKIEEIEGVKAYIVGEPSKNAIFVIADVFGYDSGRHFGIADQLADEGYYVVMPDLFEGDRMTFADLGTPRLGEFIMKFKPNVWQPLADKIYAHLAAKGAQKIGAIGFCWGCWAIFHESSRGKLACGVNCHPSLRIEEMMDGDVEALTEQVQAPMLMFPCQDDPENTQPDGSVMKILKGKKFGDACDCFRFGEQNHGFVSQGDLSVPATARDVEEAMKRTVAFFKGTLPVYKPV</sequence>
<dbReference type="AlphaFoldDB" id="A0A0G4I3Z6"/>
<proteinExistence type="predicted"/>
<feature type="chain" id="PRO_5005192701" description="Dienelactone hydrolase domain-containing protein" evidence="2">
    <location>
        <begin position="19"/>
        <end position="328"/>
    </location>
</feature>
<reference evidence="4" key="1">
    <citation type="submission" date="2014-11" db="EMBL/GenBank/DDBJ databases">
        <authorList>
            <person name="Otto D Thomas"/>
            <person name="Naeem Raeece"/>
        </authorList>
    </citation>
    <scope>NUCLEOTIDE SEQUENCE</scope>
</reference>
<dbReference type="SUPFAM" id="SSF53474">
    <property type="entry name" value="alpha/beta-Hydrolases"/>
    <property type="match status" value="1"/>
</dbReference>
<feature type="region of interest" description="Disordered" evidence="1">
    <location>
        <begin position="52"/>
        <end position="82"/>
    </location>
</feature>
<dbReference type="InterPro" id="IPR002925">
    <property type="entry name" value="Dienelactn_hydro"/>
</dbReference>
<dbReference type="Gene3D" id="3.40.50.1820">
    <property type="entry name" value="alpha/beta hydrolase"/>
    <property type="match status" value="1"/>
</dbReference>
<dbReference type="EMBL" id="CDMZ01005007">
    <property type="protein sequence ID" value="CEM51634.1"/>
    <property type="molecule type" value="Genomic_DNA"/>
</dbReference>
<dbReference type="VEuPathDB" id="CryptoDB:Cvel_10749"/>
<dbReference type="PANTHER" id="PTHR17630">
    <property type="entry name" value="DIENELACTONE HYDROLASE"/>
    <property type="match status" value="1"/>
</dbReference>
<feature type="signal peptide" evidence="2">
    <location>
        <begin position="1"/>
        <end position="18"/>
    </location>
</feature>
<evidence type="ECO:0000313" key="4">
    <source>
        <dbReference type="EMBL" id="CEM51634.1"/>
    </source>
</evidence>
<dbReference type="InterPro" id="IPR029058">
    <property type="entry name" value="AB_hydrolase_fold"/>
</dbReference>
<evidence type="ECO:0000256" key="1">
    <source>
        <dbReference type="SAM" id="MobiDB-lite"/>
    </source>
</evidence>
<accession>A0A0G4I3Z6</accession>
<dbReference type="PhylomeDB" id="A0A0G4I3Z6"/>
<protein>
    <recommendedName>
        <fullName evidence="3">Dienelactone hydrolase domain-containing protein</fullName>
    </recommendedName>
</protein>
<evidence type="ECO:0000259" key="3">
    <source>
        <dbReference type="Pfam" id="PF01738"/>
    </source>
</evidence>
<organism evidence="4">
    <name type="scientific">Chromera velia CCMP2878</name>
    <dbReference type="NCBI Taxonomy" id="1169474"/>
    <lineage>
        <taxon>Eukaryota</taxon>
        <taxon>Sar</taxon>
        <taxon>Alveolata</taxon>
        <taxon>Colpodellida</taxon>
        <taxon>Chromeraceae</taxon>
        <taxon>Chromera</taxon>
    </lineage>
</organism>
<dbReference type="Pfam" id="PF01738">
    <property type="entry name" value="DLH"/>
    <property type="match status" value="1"/>
</dbReference>
<dbReference type="PANTHER" id="PTHR17630:SF44">
    <property type="entry name" value="PROTEIN AIM2"/>
    <property type="match status" value="1"/>
</dbReference>
<gene>
    <name evidence="4" type="ORF">Cvel_10749</name>
</gene>